<feature type="binding site" evidence="5">
    <location>
        <position position="48"/>
    </location>
    <ligand>
        <name>ATP</name>
        <dbReference type="ChEBI" id="CHEBI:30616"/>
    </ligand>
</feature>
<evidence type="ECO:0000256" key="1">
    <source>
        <dbReference type="ARBA" id="ARBA00022679"/>
    </source>
</evidence>
<keyword evidence="7" id="KW-0723">Serine/threonine-protein kinase</keyword>
<reference evidence="7" key="1">
    <citation type="submission" date="2022-10" db="EMBL/GenBank/DDBJ databases">
        <title>The complete genomes of actinobacterial strains from the NBC collection.</title>
        <authorList>
            <person name="Joergensen T.S."/>
            <person name="Alvarez Arevalo M."/>
            <person name="Sterndorff E.B."/>
            <person name="Faurdal D."/>
            <person name="Vuksanovic O."/>
            <person name="Mourched A.-S."/>
            <person name="Charusanti P."/>
            <person name="Shaw S."/>
            <person name="Blin K."/>
            <person name="Weber T."/>
        </authorList>
    </citation>
    <scope>NUCLEOTIDE SEQUENCE</scope>
    <source>
        <strain evidence="7">NBC_00060</strain>
    </source>
</reference>
<protein>
    <submittedName>
        <fullName evidence="7">Serine/threonine protein kinase</fullName>
    </submittedName>
</protein>
<dbReference type="PANTHER" id="PTHR43289:SF34">
    <property type="entry name" value="SERINE_THREONINE-PROTEIN KINASE YBDM-RELATED"/>
    <property type="match status" value="1"/>
</dbReference>
<dbReference type="SMART" id="SM00220">
    <property type="entry name" value="S_TKc"/>
    <property type="match status" value="1"/>
</dbReference>
<evidence type="ECO:0000256" key="3">
    <source>
        <dbReference type="ARBA" id="ARBA00022777"/>
    </source>
</evidence>
<dbReference type="PROSITE" id="PS50011">
    <property type="entry name" value="PROTEIN_KINASE_DOM"/>
    <property type="match status" value="1"/>
</dbReference>
<dbReference type="CDD" id="cd14014">
    <property type="entry name" value="STKc_PknB_like"/>
    <property type="match status" value="1"/>
</dbReference>
<dbReference type="PANTHER" id="PTHR43289">
    <property type="entry name" value="MITOGEN-ACTIVATED PROTEIN KINASE KINASE KINASE 20-RELATED"/>
    <property type="match status" value="1"/>
</dbReference>
<keyword evidence="1" id="KW-0808">Transferase</keyword>
<dbReference type="EMBL" id="CP108253">
    <property type="protein sequence ID" value="WTU42101.1"/>
    <property type="molecule type" value="Genomic_DNA"/>
</dbReference>
<dbReference type="GO" id="GO:0005524">
    <property type="term" value="F:ATP binding"/>
    <property type="evidence" value="ECO:0007669"/>
    <property type="project" value="UniProtKB-UniRule"/>
</dbReference>
<dbReference type="GO" id="GO:0004674">
    <property type="term" value="F:protein serine/threonine kinase activity"/>
    <property type="evidence" value="ECO:0007669"/>
    <property type="project" value="UniProtKB-KW"/>
</dbReference>
<dbReference type="Pfam" id="PF00069">
    <property type="entry name" value="Pkinase"/>
    <property type="match status" value="1"/>
</dbReference>
<organism evidence="7">
    <name type="scientific">Streptomyces sp. NBC_00060</name>
    <dbReference type="NCBI Taxonomy" id="2975636"/>
    <lineage>
        <taxon>Bacteria</taxon>
        <taxon>Bacillati</taxon>
        <taxon>Actinomycetota</taxon>
        <taxon>Actinomycetes</taxon>
        <taxon>Kitasatosporales</taxon>
        <taxon>Streptomycetaceae</taxon>
        <taxon>Streptomyces</taxon>
    </lineage>
</organism>
<dbReference type="InterPro" id="IPR000719">
    <property type="entry name" value="Prot_kinase_dom"/>
</dbReference>
<dbReference type="PROSITE" id="PS00107">
    <property type="entry name" value="PROTEIN_KINASE_ATP"/>
    <property type="match status" value="1"/>
</dbReference>
<evidence type="ECO:0000256" key="4">
    <source>
        <dbReference type="ARBA" id="ARBA00022840"/>
    </source>
</evidence>
<dbReference type="Gene3D" id="3.30.200.20">
    <property type="entry name" value="Phosphorylase Kinase, domain 1"/>
    <property type="match status" value="1"/>
</dbReference>
<gene>
    <name evidence="7" type="ORF">OHV25_22265</name>
</gene>
<feature type="domain" description="Protein kinase" evidence="6">
    <location>
        <begin position="20"/>
        <end position="286"/>
    </location>
</feature>
<accession>A0AAU2H5B9</accession>
<dbReference type="SUPFAM" id="SSF56112">
    <property type="entry name" value="Protein kinase-like (PK-like)"/>
    <property type="match status" value="1"/>
</dbReference>
<keyword evidence="4 5" id="KW-0067">ATP-binding</keyword>
<dbReference type="InterPro" id="IPR008271">
    <property type="entry name" value="Ser/Thr_kinase_AS"/>
</dbReference>
<evidence type="ECO:0000256" key="2">
    <source>
        <dbReference type="ARBA" id="ARBA00022741"/>
    </source>
</evidence>
<keyword evidence="2 5" id="KW-0547">Nucleotide-binding</keyword>
<evidence type="ECO:0000259" key="6">
    <source>
        <dbReference type="PROSITE" id="PS50011"/>
    </source>
</evidence>
<dbReference type="AlphaFoldDB" id="A0AAU2H5B9"/>
<name>A0AAU2H5B9_9ACTN</name>
<dbReference type="InterPro" id="IPR011009">
    <property type="entry name" value="Kinase-like_dom_sf"/>
</dbReference>
<evidence type="ECO:0000256" key="5">
    <source>
        <dbReference type="PROSITE-ProRule" id="PRU10141"/>
    </source>
</evidence>
<keyword evidence="3 7" id="KW-0418">Kinase</keyword>
<evidence type="ECO:0000313" key="7">
    <source>
        <dbReference type="EMBL" id="WTU42101.1"/>
    </source>
</evidence>
<proteinExistence type="predicted"/>
<sequence length="345" mass="37018">MSDTRFPPLRADDPRQISGYVLEARIGEGGMGTVYLSRTRGSQPVALKLIRREYAENEEFRRRFAREVEAAQRVYGAHVAPVLDHSAQGPRPWLATRYIPGVPLDDALEAHGPLPPGAVLHLLACAARALDSVHHAGVIHRDVKPGNLLLAADGPWLLDFGIAKAAGAVRLTTTGRLVGTPKYMSPEHALGRELTPAADVFALGLLAGLAATGQHPYGRGNALAVATRIAGTDREPPDLTQYPEPLREVLRLCLAARPEERPAAAELAALCRRLSGRGPLDFADWLPAPQLAAIAAKEAAVRLRMALPDAPTVPAMPPTAPLTVSDPDAAEFIRRVRGTRRSEAE</sequence>
<dbReference type="Gene3D" id="1.10.510.10">
    <property type="entry name" value="Transferase(Phosphotransferase) domain 1"/>
    <property type="match status" value="1"/>
</dbReference>
<dbReference type="InterPro" id="IPR017441">
    <property type="entry name" value="Protein_kinase_ATP_BS"/>
</dbReference>
<dbReference type="PROSITE" id="PS00108">
    <property type="entry name" value="PROTEIN_KINASE_ST"/>
    <property type="match status" value="1"/>
</dbReference>